<evidence type="ECO:0000313" key="1">
    <source>
        <dbReference type="EMBL" id="KAJ3254261.1"/>
    </source>
</evidence>
<accession>A0AAD5UCA6</accession>
<keyword evidence="2" id="KW-1185">Reference proteome</keyword>
<gene>
    <name evidence="1" type="ORF">HK103_007314</name>
</gene>
<proteinExistence type="predicted"/>
<comment type="caution">
    <text evidence="1">The sequence shown here is derived from an EMBL/GenBank/DDBJ whole genome shotgun (WGS) entry which is preliminary data.</text>
</comment>
<dbReference type="AlphaFoldDB" id="A0AAD5UCA6"/>
<evidence type="ECO:0000313" key="2">
    <source>
        <dbReference type="Proteomes" id="UP001210925"/>
    </source>
</evidence>
<name>A0AAD5UCA6_9FUNG</name>
<dbReference type="Proteomes" id="UP001210925">
    <property type="component" value="Unassembled WGS sequence"/>
</dbReference>
<organism evidence="1 2">
    <name type="scientific">Boothiomyces macroporosus</name>
    <dbReference type="NCBI Taxonomy" id="261099"/>
    <lineage>
        <taxon>Eukaryota</taxon>
        <taxon>Fungi</taxon>
        <taxon>Fungi incertae sedis</taxon>
        <taxon>Chytridiomycota</taxon>
        <taxon>Chytridiomycota incertae sedis</taxon>
        <taxon>Chytridiomycetes</taxon>
        <taxon>Rhizophydiales</taxon>
        <taxon>Terramycetaceae</taxon>
        <taxon>Boothiomyces</taxon>
    </lineage>
</organism>
<sequence>MNLMYYPLEHAYWLGLHQIGMWSCRFWAAYVVLYFAQLWEERTVRGQKIKALKSGKKEEEVVKSELKKLKQEEHDWAISALINTAYFPLTIHWSLEASSFPDVGESDLIVRGTAFGKKSAPVPPPVSHEESQISLVSSDNPQGTSDYLNCKTLFRELELQTHLENSLKSNNLRDLEYHQADLQMREALLAHRNPPKSVGNVITAKFKNDYKYMQPIHKETVIPDSAKGLIPGISIREQLEILRAQEVIGN</sequence>
<dbReference type="EMBL" id="JADGKB010000089">
    <property type="protein sequence ID" value="KAJ3254261.1"/>
    <property type="molecule type" value="Genomic_DNA"/>
</dbReference>
<protein>
    <submittedName>
        <fullName evidence="1">Uncharacterized protein</fullName>
    </submittedName>
</protein>
<reference evidence="1" key="1">
    <citation type="submission" date="2020-05" db="EMBL/GenBank/DDBJ databases">
        <title>Phylogenomic resolution of chytrid fungi.</title>
        <authorList>
            <person name="Stajich J.E."/>
            <person name="Amses K."/>
            <person name="Simmons R."/>
            <person name="Seto K."/>
            <person name="Myers J."/>
            <person name="Bonds A."/>
            <person name="Quandt C.A."/>
            <person name="Barry K."/>
            <person name="Liu P."/>
            <person name="Grigoriev I."/>
            <person name="Longcore J.E."/>
            <person name="James T.Y."/>
        </authorList>
    </citation>
    <scope>NUCLEOTIDE SEQUENCE</scope>
    <source>
        <strain evidence="1">PLAUS21</strain>
    </source>
</reference>